<dbReference type="Gene3D" id="1.10.30.50">
    <property type="match status" value="1"/>
</dbReference>
<evidence type="ECO:0000256" key="1">
    <source>
        <dbReference type="SAM" id="Phobius"/>
    </source>
</evidence>
<feature type="transmembrane region" description="Helical" evidence="1">
    <location>
        <begin position="16"/>
        <end position="37"/>
    </location>
</feature>
<evidence type="ECO:0000259" key="2">
    <source>
        <dbReference type="Pfam" id="PF01844"/>
    </source>
</evidence>
<accession>A0A261ESL8</accession>
<feature type="domain" description="HNH" evidence="2">
    <location>
        <begin position="149"/>
        <end position="183"/>
    </location>
</feature>
<keyword evidence="1" id="KW-1133">Transmembrane helix</keyword>
<evidence type="ECO:0000313" key="4">
    <source>
        <dbReference type="Proteomes" id="UP000216004"/>
    </source>
</evidence>
<reference evidence="3 4" key="1">
    <citation type="journal article" date="2017" name="BMC Genomics">
        <title>Comparative genomic and phylogenomic analyses of the Bifidobacteriaceae family.</title>
        <authorList>
            <person name="Lugli G.A."/>
            <person name="Milani C."/>
            <person name="Turroni F."/>
            <person name="Duranti S."/>
            <person name="Mancabelli L."/>
            <person name="Mangifesta M."/>
            <person name="Ferrario C."/>
            <person name="Modesto M."/>
            <person name="Mattarelli P."/>
            <person name="Jiri K."/>
            <person name="van Sinderen D."/>
            <person name="Ventura M."/>
        </authorList>
    </citation>
    <scope>NUCLEOTIDE SEQUENCE [LARGE SCALE GENOMIC DNA]</scope>
    <source>
        <strain evidence="3 4">DSM 22924</strain>
    </source>
</reference>
<keyword evidence="1" id="KW-0812">Transmembrane</keyword>
<keyword evidence="3" id="KW-0255">Endonuclease</keyword>
<feature type="transmembrane region" description="Helical" evidence="1">
    <location>
        <begin position="81"/>
        <end position="99"/>
    </location>
</feature>
<keyword evidence="4" id="KW-1185">Reference proteome</keyword>
<proteinExistence type="predicted"/>
<name>A0A261ESL8_9BIFI</name>
<dbReference type="InterPro" id="IPR003615">
    <property type="entry name" value="HNH_nuc"/>
</dbReference>
<dbReference type="Proteomes" id="UP000216004">
    <property type="component" value="Unassembled WGS sequence"/>
</dbReference>
<dbReference type="GO" id="GO:0008270">
    <property type="term" value="F:zinc ion binding"/>
    <property type="evidence" value="ECO:0007669"/>
    <property type="project" value="InterPro"/>
</dbReference>
<dbReference type="EMBL" id="MWWS01000004">
    <property type="protein sequence ID" value="OZG49851.1"/>
    <property type="molecule type" value="Genomic_DNA"/>
</dbReference>
<dbReference type="OrthoDB" id="5244068at2"/>
<dbReference type="InterPro" id="IPR002711">
    <property type="entry name" value="HNH"/>
</dbReference>
<dbReference type="GO" id="GO:0004519">
    <property type="term" value="F:endonuclease activity"/>
    <property type="evidence" value="ECO:0007669"/>
    <property type="project" value="UniProtKB-KW"/>
</dbReference>
<evidence type="ECO:0000313" key="3">
    <source>
        <dbReference type="EMBL" id="OZG49851.1"/>
    </source>
</evidence>
<dbReference type="CDD" id="cd00085">
    <property type="entry name" value="HNHc"/>
    <property type="match status" value="1"/>
</dbReference>
<dbReference type="AlphaFoldDB" id="A0A261ESL8"/>
<keyword evidence="1" id="KW-0472">Membrane</keyword>
<dbReference type="RefSeq" id="WP_094722416.1">
    <property type="nucleotide sequence ID" value="NZ_MWWS01000004.1"/>
</dbReference>
<comment type="caution">
    <text evidence="3">The sequence shown here is derived from an EMBL/GenBank/DDBJ whole genome shotgun (WGS) entry which is preliminary data.</text>
</comment>
<keyword evidence="3" id="KW-0378">Hydrolase</keyword>
<keyword evidence="3" id="KW-0540">Nuclease</keyword>
<dbReference type="Pfam" id="PF01844">
    <property type="entry name" value="HNH"/>
    <property type="match status" value="1"/>
</dbReference>
<organism evidence="3 4">
    <name type="scientific">Bombiscardovia coagulans</name>
    <dbReference type="NCBI Taxonomy" id="686666"/>
    <lineage>
        <taxon>Bacteria</taxon>
        <taxon>Bacillati</taxon>
        <taxon>Actinomycetota</taxon>
        <taxon>Actinomycetes</taxon>
        <taxon>Bifidobacteriales</taxon>
        <taxon>Bifidobacteriaceae</taxon>
        <taxon>Bombiscardovia</taxon>
    </lineage>
</organism>
<sequence length="231" mass="27519">MRVKRFIFRLWSNYKAIRYTTIMLSTVGSTGGFAWLVNRLSAWRNRLETSIDSPEFITNEIIDEQHSRWPTISFDWRLASAYWWVVALIIIFIIVWIVAHIRVASPHNGFTRDPRREFTVADRQWIDQCTARQCEYRIGLGLLRCNRRAEQLDHWYPWSKGGATDRHNLVNLCAHHNRRKSDKIPTVWSTKLLYHARLHYFPPQYRGFTKPDGIDYRMLDTDTSIIDEDYV</sequence>
<gene>
    <name evidence="3" type="ORF">BOCO_0368</name>
</gene>
<dbReference type="GO" id="GO:0003676">
    <property type="term" value="F:nucleic acid binding"/>
    <property type="evidence" value="ECO:0007669"/>
    <property type="project" value="InterPro"/>
</dbReference>
<protein>
    <submittedName>
        <fullName evidence="3">HNH endonuclease</fullName>
    </submittedName>
</protein>